<proteinExistence type="predicted"/>
<evidence type="ECO:0008006" key="3">
    <source>
        <dbReference type="Google" id="ProtNLM"/>
    </source>
</evidence>
<dbReference type="Gene3D" id="2.160.20.160">
    <property type="match status" value="1"/>
</dbReference>
<organism evidence="1 2">
    <name type="scientific">Nostoc piscinale CENA21</name>
    <dbReference type="NCBI Taxonomy" id="224013"/>
    <lineage>
        <taxon>Bacteria</taxon>
        <taxon>Bacillati</taxon>
        <taxon>Cyanobacteriota</taxon>
        <taxon>Cyanophyceae</taxon>
        <taxon>Nostocales</taxon>
        <taxon>Nostocaceae</taxon>
        <taxon>Nostoc</taxon>
    </lineage>
</organism>
<dbReference type="Pfam" id="PF00353">
    <property type="entry name" value="HemolysinCabind"/>
    <property type="match status" value="4"/>
</dbReference>
<dbReference type="EMBL" id="CP012036">
    <property type="protein sequence ID" value="ALF54329.1"/>
    <property type="molecule type" value="Genomic_DNA"/>
</dbReference>
<keyword evidence="2" id="KW-1185">Reference proteome</keyword>
<reference evidence="2" key="1">
    <citation type="submission" date="2015-07" db="EMBL/GenBank/DDBJ databases">
        <title>Genome Of Nitrogen-Fixing Cyanobacterium Nostoc piscinale CENA21 From Solimoes/Amazon River Floodplain Sediments And Comparative Genomics To Uncover Biosynthetic Natural Products Potential.</title>
        <authorList>
            <person name="Leao T.F."/>
            <person name="Leao P.N."/>
            <person name="Guimaraes P.I."/>
            <person name="de Melo A.G.C."/>
            <person name="Ramos R.T.J."/>
            <person name="Silva A."/>
            <person name="Fiore M.F."/>
            <person name="Schneider M.P.C."/>
        </authorList>
    </citation>
    <scope>NUCLEOTIDE SEQUENCE [LARGE SCALE GENOMIC DNA]</scope>
    <source>
        <strain evidence="2">CENA21</strain>
    </source>
</reference>
<dbReference type="RefSeq" id="WP_062294851.1">
    <property type="nucleotide sequence ID" value="NZ_CP012036.1"/>
</dbReference>
<evidence type="ECO:0000313" key="1">
    <source>
        <dbReference type="EMBL" id="ALF54329.1"/>
    </source>
</evidence>
<dbReference type="GO" id="GO:0005509">
    <property type="term" value="F:calcium ion binding"/>
    <property type="evidence" value="ECO:0007669"/>
    <property type="project" value="InterPro"/>
</dbReference>
<dbReference type="STRING" id="224013.ACX27_18150"/>
<dbReference type="PATRIC" id="fig|224013.5.peg.4339"/>
<dbReference type="OrthoDB" id="479660at2"/>
<name>A0A0M4T5M9_9NOSO</name>
<dbReference type="AlphaFoldDB" id="A0A0M4T5M9"/>
<dbReference type="KEGG" id="npz:ACX27_18150"/>
<sequence length="305" mass="32001">MTTRFFRGINYTVESLIGSDQTFQSNQKNTWLDVLGTNNVIKTGSGNDVIMENLKFLFIADYPPYVGPAIFYVGYGGITEASIRGTTTIDTGFGDDFVVLGLGNYIVDLGQGNNIVDGTGICGNIKISAGNGNNIIDVPGIANSQINLGNGNNSIYLGAGNFSVSTGSGNDFITHAVGGLFSTLFYEGEPYKQTINAGNGDNLIKVVVAGETSITTGSGKDFVLATSANIELFDGVPNSDFVDILTGSGSDTVITIGTKSFINTGSGDDLIISGMGDDTIFTGSGRDVVNLRGDTFFCSRPYPRP</sequence>
<dbReference type="SUPFAM" id="SSF51120">
    <property type="entry name" value="beta-Roll"/>
    <property type="match status" value="2"/>
</dbReference>
<dbReference type="Proteomes" id="UP000062645">
    <property type="component" value="Chromosome"/>
</dbReference>
<reference evidence="1 2" key="2">
    <citation type="journal article" date="2016" name="Genome Announc.">
        <title>Draft Genome Sequence of the N2-Fixing Cyanobacterium Nostoc piscinale CENA21, Isolated from the Brazilian Amazon Floodplain.</title>
        <authorList>
            <person name="Leao T."/>
            <person name="Guimaraes P.I."/>
            <person name="de Melo A.G."/>
            <person name="Ramos R.T."/>
            <person name="Leao P.N."/>
            <person name="Silva A."/>
            <person name="Fiore M.F."/>
            <person name="Schneider M.P."/>
        </authorList>
    </citation>
    <scope>NUCLEOTIDE SEQUENCE [LARGE SCALE GENOMIC DNA]</scope>
    <source>
        <strain evidence="1 2">CENA21</strain>
    </source>
</reference>
<accession>A0A0M4T5M9</accession>
<protein>
    <recommendedName>
        <fullName evidence="3">Calcium-binding protein</fullName>
    </recommendedName>
</protein>
<gene>
    <name evidence="1" type="ORF">ACX27_18150</name>
</gene>
<dbReference type="InterPro" id="IPR011049">
    <property type="entry name" value="Serralysin-like_metalloprot_C"/>
</dbReference>
<dbReference type="InterPro" id="IPR001343">
    <property type="entry name" value="Hemolysn_Ca-bd"/>
</dbReference>
<evidence type="ECO:0000313" key="2">
    <source>
        <dbReference type="Proteomes" id="UP000062645"/>
    </source>
</evidence>